<dbReference type="SUPFAM" id="SSF57997">
    <property type="entry name" value="Tropomyosin"/>
    <property type="match status" value="1"/>
</dbReference>
<organism evidence="2">
    <name type="scientific">hot springs metagenome</name>
    <dbReference type="NCBI Taxonomy" id="433727"/>
    <lineage>
        <taxon>unclassified sequences</taxon>
        <taxon>metagenomes</taxon>
        <taxon>ecological metagenomes</taxon>
    </lineage>
</organism>
<comment type="caution">
    <text evidence="2">The sequence shown here is derived from an EMBL/GenBank/DDBJ whole genome shotgun (WGS) entry which is preliminary data.</text>
</comment>
<evidence type="ECO:0008006" key="3">
    <source>
        <dbReference type="Google" id="ProtNLM"/>
    </source>
</evidence>
<dbReference type="Gene3D" id="1.20.5.170">
    <property type="match status" value="1"/>
</dbReference>
<evidence type="ECO:0000313" key="2">
    <source>
        <dbReference type="EMBL" id="GER94472.1"/>
    </source>
</evidence>
<name>A0A5J4L5E5_9ZZZZ</name>
<dbReference type="AlphaFoldDB" id="A0A5J4L5E5"/>
<accession>A0A5J4L5E5</accession>
<dbReference type="EMBL" id="BLAB01000001">
    <property type="protein sequence ID" value="GER94472.1"/>
    <property type="molecule type" value="Genomic_DNA"/>
</dbReference>
<gene>
    <name evidence="2" type="ORF">A45J_2235</name>
</gene>
<keyword evidence="1" id="KW-0175">Coiled coil</keyword>
<feature type="coiled-coil region" evidence="1">
    <location>
        <begin position="39"/>
        <end position="101"/>
    </location>
</feature>
<evidence type="ECO:0000256" key="1">
    <source>
        <dbReference type="SAM" id="Coils"/>
    </source>
</evidence>
<sequence length="122" mass="14930">MSEYFTKKDAEEFKEDIKRYLGILAEDFQHKLGFVIDNQMDIKREVEGLKVNVDRLEQRMDRLEQRMDRLEQRMDRLEQRMDGLEQRMDGLEQKVDMIHVELVAHRDNTEVHVQQVKKRRRQ</sequence>
<protein>
    <recommendedName>
        <fullName evidence="3">t-SNARE coiled-coil homology domain-containing protein</fullName>
    </recommendedName>
</protein>
<reference evidence="2" key="1">
    <citation type="submission" date="2019-10" db="EMBL/GenBank/DDBJ databases">
        <title>Metagenomic sequencing of thiosulfate-disproportionating enrichment culture.</title>
        <authorList>
            <person name="Umezawa K."/>
            <person name="Kojima H."/>
            <person name="Fukui M."/>
        </authorList>
    </citation>
    <scope>NUCLEOTIDE SEQUENCE</scope>
    <source>
        <strain evidence="2">45J</strain>
    </source>
</reference>
<proteinExistence type="predicted"/>